<proteinExistence type="predicted"/>
<dbReference type="KEGG" id="nfi:NFIA_007330"/>
<accession>A1D0X4</accession>
<name>A1D0X4_NEOFI</name>
<dbReference type="HOGENOM" id="CLU_1669858_0_0_1"/>
<dbReference type="GeneID" id="4592025"/>
<dbReference type="Proteomes" id="UP000006702">
    <property type="component" value="Unassembled WGS sequence"/>
</dbReference>
<keyword evidence="2" id="KW-1185">Reference proteome</keyword>
<sequence>MNAAVDDTSDEEDGPITTRFYGAAVADQPQEAPDEPYQGEAHLAIRRPSNWIADTGTSGHISNDLSDFIDYTPWGTNEKPYTYGSAAGAEGRTLGRGTVHLQLEDGVEPSCPRWACAPPDWSIALAPPSYPPRVLPVCACVGIQPPDMVLPMFPTSAL</sequence>
<dbReference type="AlphaFoldDB" id="A1D0X4"/>
<dbReference type="VEuPathDB" id="FungiDB:NFIA_007330"/>
<evidence type="ECO:0000313" key="2">
    <source>
        <dbReference type="Proteomes" id="UP000006702"/>
    </source>
</evidence>
<gene>
    <name evidence="1" type="ORF">NFIA_007330</name>
</gene>
<reference evidence="2" key="1">
    <citation type="journal article" date="2008" name="PLoS Genet.">
        <title>Genomic islands in the pathogenic filamentous fungus Aspergillus fumigatus.</title>
        <authorList>
            <person name="Fedorova N.D."/>
            <person name="Khaldi N."/>
            <person name="Joardar V.S."/>
            <person name="Maiti R."/>
            <person name="Amedeo P."/>
            <person name="Anderson M.J."/>
            <person name="Crabtree J."/>
            <person name="Silva J.C."/>
            <person name="Badger J.H."/>
            <person name="Albarraq A."/>
            <person name="Angiuoli S."/>
            <person name="Bussey H."/>
            <person name="Bowyer P."/>
            <person name="Cotty P.J."/>
            <person name="Dyer P.S."/>
            <person name="Egan A."/>
            <person name="Galens K."/>
            <person name="Fraser-Liggett C.M."/>
            <person name="Haas B.J."/>
            <person name="Inman J.M."/>
            <person name="Kent R."/>
            <person name="Lemieux S."/>
            <person name="Malavazi I."/>
            <person name="Orvis J."/>
            <person name="Roemer T."/>
            <person name="Ronning C.M."/>
            <person name="Sundaram J.P."/>
            <person name="Sutton G."/>
            <person name="Turner G."/>
            <person name="Venter J.C."/>
            <person name="White O.R."/>
            <person name="Whitty B.R."/>
            <person name="Youngman P."/>
            <person name="Wolfe K.H."/>
            <person name="Goldman G.H."/>
            <person name="Wortman J.R."/>
            <person name="Jiang B."/>
            <person name="Denning D.W."/>
            <person name="Nierman W.C."/>
        </authorList>
    </citation>
    <scope>NUCLEOTIDE SEQUENCE [LARGE SCALE GENOMIC DNA]</scope>
    <source>
        <strain evidence="2">ATCC 1020 / DSM 3700 / CBS 544.65 / FGSC A1164 / JCM 1740 / NRRL 181 / WB 181</strain>
    </source>
</reference>
<protein>
    <submittedName>
        <fullName evidence="1">Uncharacterized protein</fullName>
    </submittedName>
</protein>
<evidence type="ECO:0000313" key="1">
    <source>
        <dbReference type="EMBL" id="EAW22067.1"/>
    </source>
</evidence>
<organism evidence="1 2">
    <name type="scientific">Neosartorya fischeri (strain ATCC 1020 / DSM 3700 / CBS 544.65 / FGSC A1164 / JCM 1740 / NRRL 181 / WB 181)</name>
    <name type="common">Aspergillus fischerianus</name>
    <dbReference type="NCBI Taxonomy" id="331117"/>
    <lineage>
        <taxon>Eukaryota</taxon>
        <taxon>Fungi</taxon>
        <taxon>Dikarya</taxon>
        <taxon>Ascomycota</taxon>
        <taxon>Pezizomycotina</taxon>
        <taxon>Eurotiomycetes</taxon>
        <taxon>Eurotiomycetidae</taxon>
        <taxon>Eurotiales</taxon>
        <taxon>Aspergillaceae</taxon>
        <taxon>Aspergillus</taxon>
        <taxon>Aspergillus subgen. Fumigati</taxon>
    </lineage>
</organism>
<dbReference type="RefSeq" id="XP_001263964.1">
    <property type="nucleotide sequence ID" value="XM_001263963.1"/>
</dbReference>
<dbReference type="EMBL" id="DS027688">
    <property type="protein sequence ID" value="EAW22067.1"/>
    <property type="molecule type" value="Genomic_DNA"/>
</dbReference>